<reference evidence="1" key="1">
    <citation type="journal article" date="2022" name="Int. J. Mol. Sci.">
        <title>Draft Genome of Tanacetum Coccineum: Genomic Comparison of Closely Related Tanacetum-Family Plants.</title>
        <authorList>
            <person name="Yamashiro T."/>
            <person name="Shiraishi A."/>
            <person name="Nakayama K."/>
            <person name="Satake H."/>
        </authorList>
    </citation>
    <scope>NUCLEOTIDE SEQUENCE</scope>
</reference>
<name>A0ABQ5BHU2_9ASTR</name>
<evidence type="ECO:0008006" key="3">
    <source>
        <dbReference type="Google" id="ProtNLM"/>
    </source>
</evidence>
<organism evidence="1 2">
    <name type="scientific">Tanacetum coccineum</name>
    <dbReference type="NCBI Taxonomy" id="301880"/>
    <lineage>
        <taxon>Eukaryota</taxon>
        <taxon>Viridiplantae</taxon>
        <taxon>Streptophyta</taxon>
        <taxon>Embryophyta</taxon>
        <taxon>Tracheophyta</taxon>
        <taxon>Spermatophyta</taxon>
        <taxon>Magnoliopsida</taxon>
        <taxon>eudicotyledons</taxon>
        <taxon>Gunneridae</taxon>
        <taxon>Pentapetalae</taxon>
        <taxon>asterids</taxon>
        <taxon>campanulids</taxon>
        <taxon>Asterales</taxon>
        <taxon>Asteraceae</taxon>
        <taxon>Asteroideae</taxon>
        <taxon>Anthemideae</taxon>
        <taxon>Anthemidinae</taxon>
        <taxon>Tanacetum</taxon>
    </lineage>
</organism>
<gene>
    <name evidence="1" type="ORF">Tco_0860125</name>
</gene>
<dbReference type="Proteomes" id="UP001151760">
    <property type="component" value="Unassembled WGS sequence"/>
</dbReference>
<protein>
    <recommendedName>
        <fullName evidence="3">DUF4283 domain-containing protein</fullName>
    </recommendedName>
</protein>
<reference evidence="1" key="2">
    <citation type="submission" date="2022-01" db="EMBL/GenBank/DDBJ databases">
        <authorList>
            <person name="Yamashiro T."/>
            <person name="Shiraishi A."/>
            <person name="Satake H."/>
            <person name="Nakayama K."/>
        </authorList>
    </citation>
    <scope>NUCLEOTIDE SEQUENCE</scope>
</reference>
<evidence type="ECO:0000313" key="2">
    <source>
        <dbReference type="Proteomes" id="UP001151760"/>
    </source>
</evidence>
<dbReference type="EMBL" id="BQNB010013201">
    <property type="protein sequence ID" value="GJT13083.1"/>
    <property type="molecule type" value="Genomic_DNA"/>
</dbReference>
<comment type="caution">
    <text evidence="1">The sequence shown here is derived from an EMBL/GenBank/DDBJ whole genome shotgun (WGS) entry which is preliminary data.</text>
</comment>
<proteinExistence type="predicted"/>
<sequence>MVWVEISGLPLCAWGSNAFKKVASSVGKFMFFEKDETGAMSLGRVSIATKHKKFISKTTKARALVSTNEFSIKRSLHQGDPLSHFLFIIVMEGLHFVLKDAVSSGLLRGTKVFYLASRLKINISKSHVYGLGVSMIDSKNMARDTAFNLTHTTMTGPDVTVTTLLSNKLSLVTHHHLLTRVPVKLDLDNWNYGSWEFFFYQLCYSYEFVRDNNCTIEFDEFGFSVKDFMTRWVLLRCDSTGDLYPVMAPSLIPHVFLVSQYTWNQRLGHP</sequence>
<evidence type="ECO:0000313" key="1">
    <source>
        <dbReference type="EMBL" id="GJT13083.1"/>
    </source>
</evidence>
<keyword evidence="2" id="KW-1185">Reference proteome</keyword>
<accession>A0ABQ5BHU2</accession>